<feature type="transmembrane region" description="Helical" evidence="2">
    <location>
        <begin position="127"/>
        <end position="145"/>
    </location>
</feature>
<dbReference type="EMBL" id="VLJV01000001">
    <property type="protein sequence ID" value="TWH22308.1"/>
    <property type="molecule type" value="Genomic_DNA"/>
</dbReference>
<evidence type="ECO:0000313" key="4">
    <source>
        <dbReference type="Proteomes" id="UP000317303"/>
    </source>
</evidence>
<proteinExistence type="predicted"/>
<feature type="transmembrane region" description="Helical" evidence="2">
    <location>
        <begin position="27"/>
        <end position="55"/>
    </location>
</feature>
<feature type="transmembrane region" description="Helical" evidence="2">
    <location>
        <begin position="330"/>
        <end position="350"/>
    </location>
</feature>
<keyword evidence="4" id="KW-1185">Reference proteome</keyword>
<feature type="compositionally biased region" description="Acidic residues" evidence="1">
    <location>
        <begin position="467"/>
        <end position="503"/>
    </location>
</feature>
<accession>A0A660CFF4</accession>
<dbReference type="AlphaFoldDB" id="A0A660CFF4"/>
<feature type="transmembrane region" description="Helical" evidence="2">
    <location>
        <begin position="298"/>
        <end position="318"/>
    </location>
</feature>
<feature type="transmembrane region" description="Helical" evidence="2">
    <location>
        <begin position="362"/>
        <end position="388"/>
    </location>
</feature>
<feature type="transmembrane region" description="Helical" evidence="2">
    <location>
        <begin position="196"/>
        <end position="222"/>
    </location>
</feature>
<keyword evidence="2" id="KW-0812">Transmembrane</keyword>
<evidence type="ECO:0000256" key="1">
    <source>
        <dbReference type="SAM" id="MobiDB-lite"/>
    </source>
</evidence>
<comment type="caution">
    <text evidence="3">The sequence shown here is derived from an EMBL/GenBank/DDBJ whole genome shotgun (WGS) entry which is preliminary data.</text>
</comment>
<dbReference type="Pfam" id="PF19877">
    <property type="entry name" value="DUF6350"/>
    <property type="match status" value="1"/>
</dbReference>
<feature type="compositionally biased region" description="Basic and acidic residues" evidence="1">
    <location>
        <begin position="548"/>
        <end position="560"/>
    </location>
</feature>
<feature type="transmembrane region" description="Helical" evidence="2">
    <location>
        <begin position="87"/>
        <end position="106"/>
    </location>
</feature>
<keyword evidence="2" id="KW-1133">Transmembrane helix</keyword>
<feature type="transmembrane region" description="Helical" evidence="2">
    <location>
        <begin position="62"/>
        <end position="81"/>
    </location>
</feature>
<feature type="region of interest" description="Disordered" evidence="1">
    <location>
        <begin position="392"/>
        <end position="560"/>
    </location>
</feature>
<organism evidence="3 4">
    <name type="scientific">Prauserella rugosa</name>
    <dbReference type="NCBI Taxonomy" id="43354"/>
    <lineage>
        <taxon>Bacteria</taxon>
        <taxon>Bacillati</taxon>
        <taxon>Actinomycetota</taxon>
        <taxon>Actinomycetes</taxon>
        <taxon>Pseudonocardiales</taxon>
        <taxon>Pseudonocardiaceae</taxon>
        <taxon>Prauserella</taxon>
    </lineage>
</organism>
<feature type="compositionally biased region" description="Acidic residues" evidence="1">
    <location>
        <begin position="397"/>
        <end position="460"/>
    </location>
</feature>
<feature type="compositionally biased region" description="Acidic residues" evidence="1">
    <location>
        <begin position="517"/>
        <end position="528"/>
    </location>
</feature>
<feature type="transmembrane region" description="Helical" evidence="2">
    <location>
        <begin position="151"/>
        <end position="175"/>
    </location>
</feature>
<evidence type="ECO:0000256" key="2">
    <source>
        <dbReference type="SAM" id="Phobius"/>
    </source>
</evidence>
<gene>
    <name evidence="3" type="ORF">JD82_04185</name>
</gene>
<reference evidence="3 4" key="1">
    <citation type="submission" date="2019-07" db="EMBL/GenBank/DDBJ databases">
        <title>R&amp;d 2014.</title>
        <authorList>
            <person name="Klenk H.-P."/>
        </authorList>
    </citation>
    <scope>NUCLEOTIDE SEQUENCE [LARGE SCALE GENOMIC DNA]</scope>
    <source>
        <strain evidence="3 4">DSM 43194</strain>
    </source>
</reference>
<protein>
    <submittedName>
        <fullName evidence="3">Uncharacterized protein</fullName>
    </submittedName>
</protein>
<keyword evidence="2" id="KW-0472">Membrane</keyword>
<dbReference type="InterPro" id="IPR045931">
    <property type="entry name" value="DUF6350"/>
</dbReference>
<dbReference type="Proteomes" id="UP000317303">
    <property type="component" value="Unassembled WGS sequence"/>
</dbReference>
<evidence type="ECO:0000313" key="3">
    <source>
        <dbReference type="EMBL" id="TWH22308.1"/>
    </source>
</evidence>
<name>A0A660CFF4_9PSEU</name>
<sequence>MVEGMSLLASPSRSASADGEPVSRSAWVRALATAALAPLLTGYLATAALLTLILAIATSSHFSTAAVFATTGPVWLAAYQVPLQIGGQPLGVLPVLPTIGVCVFVARTARSAAGRLGCTTVNRVPPVIAAIAGAHALAGGILAVVSGDGYISVDVLSAIFVPALVAALAATVGVARQCGLTAELRRYLDPIALHGLRAGALGIAGLLAAGCLTLFVATSLSAPTIGALFHEVAPGVGSATGLWLLSVAYVPNAVVLALGFATGPGLELGGVAAGPFTFTGGGVPPFPLLGALPDERALWWPVFLLLPIAVGALVGWTLRTCHDDPMTRLRTVGVAGALVGFGTVVAGFLAGGRLASGPFDPVGIPLGFVSIAAFLWIALPGALVAWFAGPRPQPAEDTGDADEDADADAETGESDEDTADEGAADEDTADEDGADEDGADEDGDLADEYDDELDLDDETDADHPDDTDTDTAAEVDEIDEANDEIDTDLDIEADDTATDDTATDTEGREDTPTADSAGDDGDSDDADNGDSGHDGHGVTGAEVDESPDEGRDQDRGADRH</sequence>